<feature type="domain" description="Aminomethyltransferase C-terminal" evidence="4">
    <location>
        <begin position="100"/>
        <end position="177"/>
    </location>
</feature>
<dbReference type="Gene3D" id="2.40.30.110">
    <property type="entry name" value="Aminomethyltransferase beta-barrel domains"/>
    <property type="match status" value="1"/>
</dbReference>
<reference evidence="5" key="1">
    <citation type="submission" date="2019-08" db="EMBL/GenBank/DDBJ databases">
        <authorList>
            <person name="Kucharzyk K."/>
            <person name="Murdoch R.W."/>
            <person name="Higgins S."/>
            <person name="Loffler F."/>
        </authorList>
    </citation>
    <scope>NUCLEOTIDE SEQUENCE</scope>
</reference>
<dbReference type="InterPro" id="IPR027266">
    <property type="entry name" value="TrmE/GcvT-like"/>
</dbReference>
<evidence type="ECO:0000259" key="3">
    <source>
        <dbReference type="Pfam" id="PF01571"/>
    </source>
</evidence>
<dbReference type="SUPFAM" id="SSF101790">
    <property type="entry name" value="Aminomethyltransferase beta-barrel domain"/>
    <property type="match status" value="1"/>
</dbReference>
<evidence type="ECO:0000256" key="1">
    <source>
        <dbReference type="ARBA" id="ARBA00022576"/>
    </source>
</evidence>
<organism evidence="5">
    <name type="scientific">bioreactor metagenome</name>
    <dbReference type="NCBI Taxonomy" id="1076179"/>
    <lineage>
        <taxon>unclassified sequences</taxon>
        <taxon>metagenomes</taxon>
        <taxon>ecological metagenomes</taxon>
    </lineage>
</organism>
<dbReference type="GO" id="GO:0032259">
    <property type="term" value="P:methylation"/>
    <property type="evidence" value="ECO:0007669"/>
    <property type="project" value="UniProtKB-KW"/>
</dbReference>
<evidence type="ECO:0000256" key="2">
    <source>
        <dbReference type="ARBA" id="ARBA00022679"/>
    </source>
</evidence>
<dbReference type="AlphaFoldDB" id="A0A645F261"/>
<protein>
    <submittedName>
        <fullName evidence="5">Aminomethyltransferase</fullName>
        <ecNumber evidence="5">2.1.2.10</ecNumber>
    </submittedName>
</protein>
<dbReference type="SUPFAM" id="SSF103025">
    <property type="entry name" value="Folate-binding domain"/>
    <property type="match status" value="1"/>
</dbReference>
<dbReference type="InterPro" id="IPR006222">
    <property type="entry name" value="GCVT_N"/>
</dbReference>
<dbReference type="EC" id="2.1.2.10" evidence="5"/>
<evidence type="ECO:0000259" key="4">
    <source>
        <dbReference type="Pfam" id="PF08669"/>
    </source>
</evidence>
<dbReference type="EMBL" id="VSSQ01053748">
    <property type="protein sequence ID" value="MPN07746.1"/>
    <property type="molecule type" value="Genomic_DNA"/>
</dbReference>
<dbReference type="PANTHER" id="PTHR43757:SF2">
    <property type="entry name" value="AMINOMETHYLTRANSFERASE, MITOCHONDRIAL"/>
    <property type="match status" value="1"/>
</dbReference>
<feature type="domain" description="GCVT N-terminal" evidence="3">
    <location>
        <begin position="1"/>
        <end position="81"/>
    </location>
</feature>
<dbReference type="FunFam" id="4.10.1250.10:FF:000001">
    <property type="entry name" value="Aminomethyltransferase"/>
    <property type="match status" value="1"/>
</dbReference>
<dbReference type="GO" id="GO:0008168">
    <property type="term" value="F:methyltransferase activity"/>
    <property type="evidence" value="ECO:0007669"/>
    <property type="project" value="UniProtKB-KW"/>
</dbReference>
<dbReference type="GO" id="GO:0004047">
    <property type="term" value="F:aminomethyltransferase activity"/>
    <property type="evidence" value="ECO:0007669"/>
    <property type="project" value="UniProtKB-EC"/>
</dbReference>
<comment type="caution">
    <text evidence="5">The sequence shown here is derived from an EMBL/GenBank/DDBJ whole genome shotgun (WGS) entry which is preliminary data.</text>
</comment>
<dbReference type="InterPro" id="IPR028896">
    <property type="entry name" value="GcvT/YgfZ/DmdA"/>
</dbReference>
<sequence>MISQTGYTGETGYEIYTANEHITHVWNKLLEVGADLGLIPCGLGARDTLRLEAGMPLYGHEMDDTVTPLEIGLGFFVKMEKDGGFVGKEALLAKQPFSTKRVGLKVTGKGIVREHATIYAGDEVVGTTTSGTHSPYFGYGIAMAHLNKKHAKIGTALEVDVRGRRISVEVIKLPFYKKAQ</sequence>
<evidence type="ECO:0000313" key="5">
    <source>
        <dbReference type="EMBL" id="MPN07746.1"/>
    </source>
</evidence>
<dbReference type="Gene3D" id="3.30.1360.120">
    <property type="entry name" value="Probable tRNA modification gtpase trme, domain 1"/>
    <property type="match status" value="1"/>
</dbReference>
<dbReference type="GO" id="GO:0008483">
    <property type="term" value="F:transaminase activity"/>
    <property type="evidence" value="ECO:0007669"/>
    <property type="project" value="UniProtKB-KW"/>
</dbReference>
<name>A0A645F261_9ZZZZ</name>
<dbReference type="Pfam" id="PF01571">
    <property type="entry name" value="GCV_T"/>
    <property type="match status" value="1"/>
</dbReference>
<keyword evidence="2 5" id="KW-0808">Transferase</keyword>
<dbReference type="Gene3D" id="4.10.1250.10">
    <property type="entry name" value="Aminomethyltransferase fragment"/>
    <property type="match status" value="1"/>
</dbReference>
<keyword evidence="1" id="KW-0032">Aminotransferase</keyword>
<dbReference type="FunFam" id="2.40.30.110:FF:000003">
    <property type="entry name" value="Aminomethyltransferase"/>
    <property type="match status" value="1"/>
</dbReference>
<dbReference type="InterPro" id="IPR013977">
    <property type="entry name" value="GcvT_C"/>
</dbReference>
<dbReference type="PANTHER" id="PTHR43757">
    <property type="entry name" value="AMINOMETHYLTRANSFERASE"/>
    <property type="match status" value="1"/>
</dbReference>
<gene>
    <name evidence="5" type="primary">gcvT_30</name>
    <name evidence="5" type="ORF">SDC9_155018</name>
</gene>
<dbReference type="Pfam" id="PF08669">
    <property type="entry name" value="GCV_T_C"/>
    <property type="match status" value="1"/>
</dbReference>
<accession>A0A645F261</accession>
<proteinExistence type="predicted"/>
<dbReference type="InterPro" id="IPR029043">
    <property type="entry name" value="GcvT/YgfZ_C"/>
</dbReference>
<keyword evidence="5" id="KW-0489">Methyltransferase</keyword>